<evidence type="ECO:0000256" key="6">
    <source>
        <dbReference type="PIRSR" id="PIRSR606710-2"/>
    </source>
</evidence>
<dbReference type="AlphaFoldDB" id="A0A2R5EYW3"/>
<dbReference type="CDD" id="cd08991">
    <property type="entry name" value="GH43_HoAraf43-like"/>
    <property type="match status" value="1"/>
</dbReference>
<evidence type="ECO:0000256" key="1">
    <source>
        <dbReference type="ARBA" id="ARBA00004834"/>
    </source>
</evidence>
<dbReference type="RefSeq" id="WP_108996096.1">
    <property type="nucleotide sequence ID" value="NZ_BDQX01000447.1"/>
</dbReference>
<evidence type="ECO:0000256" key="5">
    <source>
        <dbReference type="PIRSR" id="PIRSR606710-1"/>
    </source>
</evidence>
<evidence type="ECO:0000313" key="7">
    <source>
        <dbReference type="EMBL" id="GBG11892.1"/>
    </source>
</evidence>
<dbReference type="EMBL" id="BDQX01000447">
    <property type="protein sequence ID" value="GBG11892.1"/>
    <property type="molecule type" value="Genomic_DNA"/>
</dbReference>
<dbReference type="InterPro" id="IPR050727">
    <property type="entry name" value="GH43_arabinanases"/>
</dbReference>
<dbReference type="InterPro" id="IPR006710">
    <property type="entry name" value="Glyco_hydro_43"/>
</dbReference>
<dbReference type="InterPro" id="IPR023296">
    <property type="entry name" value="Glyco_hydro_beta-prop_sf"/>
</dbReference>
<evidence type="ECO:0008006" key="9">
    <source>
        <dbReference type="Google" id="ProtNLM"/>
    </source>
</evidence>
<dbReference type="SUPFAM" id="SSF75005">
    <property type="entry name" value="Arabinanase/levansucrase/invertase"/>
    <property type="match status" value="1"/>
</dbReference>
<dbReference type="Gene3D" id="2.115.10.20">
    <property type="entry name" value="Glycosyl hydrolase domain, family 43"/>
    <property type="match status" value="1"/>
</dbReference>
<protein>
    <recommendedName>
        <fullName evidence="9">Beta-xylosidase</fullName>
    </recommendedName>
</protein>
<dbReference type="Gene3D" id="2.60.120.560">
    <property type="entry name" value="Exo-inulinase, domain 1"/>
    <property type="match status" value="1"/>
</dbReference>
<comment type="caution">
    <text evidence="7">The sequence shown here is derived from an EMBL/GenBank/DDBJ whole genome shotgun (WGS) entry which is preliminary data.</text>
</comment>
<dbReference type="PANTHER" id="PTHR43301:SF3">
    <property type="entry name" value="ARABINAN ENDO-1,5-ALPHA-L-ARABINOSIDASE A-RELATED"/>
    <property type="match status" value="1"/>
</dbReference>
<dbReference type="GO" id="GO:0005975">
    <property type="term" value="P:carbohydrate metabolic process"/>
    <property type="evidence" value="ECO:0007669"/>
    <property type="project" value="InterPro"/>
</dbReference>
<proteinExistence type="inferred from homology"/>
<organism evidence="7 8">
    <name type="scientific">Paenibacillus agaridevorans</name>
    <dbReference type="NCBI Taxonomy" id="171404"/>
    <lineage>
        <taxon>Bacteria</taxon>
        <taxon>Bacillati</taxon>
        <taxon>Bacillota</taxon>
        <taxon>Bacilli</taxon>
        <taxon>Bacillales</taxon>
        <taxon>Paenibacillaceae</taxon>
        <taxon>Paenibacillus</taxon>
    </lineage>
</organism>
<evidence type="ECO:0000256" key="3">
    <source>
        <dbReference type="ARBA" id="ARBA00022801"/>
    </source>
</evidence>
<evidence type="ECO:0000256" key="2">
    <source>
        <dbReference type="ARBA" id="ARBA00009865"/>
    </source>
</evidence>
<evidence type="ECO:0000256" key="4">
    <source>
        <dbReference type="ARBA" id="ARBA00023295"/>
    </source>
</evidence>
<comment type="pathway">
    <text evidence="1">Glycan metabolism; L-arabinan degradation.</text>
</comment>
<feature type="active site" description="Proton acceptor" evidence="5">
    <location>
        <position position="30"/>
    </location>
</feature>
<dbReference type="PANTHER" id="PTHR43301">
    <property type="entry name" value="ARABINAN ENDO-1,5-ALPHA-L-ARABINOSIDASE"/>
    <property type="match status" value="1"/>
</dbReference>
<feature type="active site" description="Proton donor" evidence="5">
    <location>
        <position position="207"/>
    </location>
</feature>
<dbReference type="GO" id="GO:0004553">
    <property type="term" value="F:hydrolase activity, hydrolyzing O-glycosyl compounds"/>
    <property type="evidence" value="ECO:0007669"/>
    <property type="project" value="InterPro"/>
</dbReference>
<dbReference type="Proteomes" id="UP000245202">
    <property type="component" value="Unassembled WGS sequence"/>
</dbReference>
<sequence>MNMYTNPPLVVKDESLRDSAASSAPAYHPDPYVLKWNGKYYAYATAEAGVTLLTSKDMKMWTFQGFAYQEEGRSGYWAPAVMYDNGQFYLYVSNMPSGGDDVHQQFMRVAVSASPEGPFEYRKTLFDTFSIDAHVVRDTDGGFVLFYSTNETYGIDAHRAGTVILADRLLDPFTPEGKPKLIVRPTLDEEVFAVNRFGDGRNWHTIEGAFHLKRGAKHYVMYSGNAYTSPYYYVGYSMADHAADHSLTELEWSKYPDDDTYEPLLRQNAKVEGVGHNSVAKAPNNVDDWIVYHGREVRGDDAADEKERRQLRMDPLLWHGDRMMVPGPSWEAVAAPAMPAFRDLFDRKDTAQGDEIGSGWTTNGGEWRIDGGSLLQASQFGISRAFVEPSYAHALFELNVRWERSHMGGLYGAVLQAGDETSLIEVLFDAGKRTIGIYETVRGIRLEQRSRVLPVGFRFDVYHQVVIRTSGNAVMVELDGVQTLSASCVSPVQRYGLVTHYTSVCFAGISLTGFLSFLETGAAACLSACEVSAGDWSAAGTALIGCPTAGLSSLRLNNPFQDEATTCRFELEGGIAKLQLSLVSANGEVRSVILQDNSIVGGCTWFIRHAGQRLHISMDGETVLSESVQGETWRSIAVSSERKIILSQLEWTALGS</sequence>
<comment type="similarity">
    <text evidence="2">Belongs to the glycosyl hydrolase 43 family.</text>
</comment>
<dbReference type="Pfam" id="PF04616">
    <property type="entry name" value="Glyco_hydro_43"/>
    <property type="match status" value="1"/>
</dbReference>
<name>A0A2R5EYW3_9BACL</name>
<feature type="site" description="Important for catalytic activity, responsible for pKa modulation of the active site Glu and correct orientation of both the proton donor and substrate" evidence="6">
    <location>
        <position position="132"/>
    </location>
</feature>
<reference evidence="7 8" key="1">
    <citation type="submission" date="2017-08" db="EMBL/GenBank/DDBJ databases">
        <title>Substantial Increase in Enzyme Production by Combined Drug-Resistance Mutations in Paenibacillus agaridevorans.</title>
        <authorList>
            <person name="Tanaka Y."/>
            <person name="Funane K."/>
            <person name="Hosaka T."/>
            <person name="Shiwa Y."/>
            <person name="Fujita N."/>
            <person name="Miyazaki T."/>
            <person name="Yoshikawa H."/>
            <person name="Murakami K."/>
            <person name="Kasahara K."/>
            <person name="Inaoka T."/>
            <person name="Hiraga Y."/>
            <person name="Ochi K."/>
        </authorList>
    </citation>
    <scope>NUCLEOTIDE SEQUENCE [LARGE SCALE GENOMIC DNA]</scope>
    <source>
        <strain evidence="7 8">T-3040</strain>
    </source>
</reference>
<evidence type="ECO:0000313" key="8">
    <source>
        <dbReference type="Proteomes" id="UP000245202"/>
    </source>
</evidence>
<keyword evidence="4" id="KW-0326">Glycosidase</keyword>
<gene>
    <name evidence="7" type="ORF">PAT3040_06746</name>
</gene>
<accession>A0A2R5EYW3</accession>
<keyword evidence="8" id="KW-1185">Reference proteome</keyword>
<keyword evidence="3" id="KW-0378">Hydrolase</keyword>